<dbReference type="AlphaFoldDB" id="A0A163YTF8"/>
<keyword evidence="2" id="KW-1185">Reference proteome</keyword>
<dbReference type="EMBL" id="LQNU01000057">
    <property type="protein sequence ID" value="KZE80278.1"/>
    <property type="molecule type" value="Genomic_DNA"/>
</dbReference>
<gene>
    <name evidence="1" type="ORF">AV926_10465</name>
</gene>
<sequence>MGLHIGGLVIDRNFQSDIKELEQILGKRIVFEQETTFKKASANDKEKDSIDLFFSDSGTLILMNIEQASTLFKAKGQQAVSFVIDEESMTFGVHYTRNGFLIRKIIEVEGEVVERKGEQLEFEESEEDKIELIYHLIEEVLDEHLWDIKPDTVCMRYQLEDIDKESKQEQEISIHPTIEFEDLEEFPKEKTTQQIINHQEEITKVKRPKKSILKKMIRGLGLEETDFNIIKKRKGE</sequence>
<dbReference type="OrthoDB" id="6705767at2"/>
<protein>
    <submittedName>
        <fullName evidence="1">Uncharacterized protein</fullName>
    </submittedName>
</protein>
<evidence type="ECO:0000313" key="1">
    <source>
        <dbReference type="EMBL" id="KZE80278.1"/>
    </source>
</evidence>
<organism evidence="1 2">
    <name type="scientific">Myroides marinus</name>
    <dbReference type="NCBI Taxonomy" id="703342"/>
    <lineage>
        <taxon>Bacteria</taxon>
        <taxon>Pseudomonadati</taxon>
        <taxon>Bacteroidota</taxon>
        <taxon>Flavobacteriia</taxon>
        <taxon>Flavobacteriales</taxon>
        <taxon>Flavobacteriaceae</taxon>
        <taxon>Myroides</taxon>
    </lineage>
</organism>
<dbReference type="Proteomes" id="UP000076630">
    <property type="component" value="Unassembled WGS sequence"/>
</dbReference>
<name>A0A163YTF8_9FLAO</name>
<comment type="caution">
    <text evidence="1">The sequence shown here is derived from an EMBL/GenBank/DDBJ whole genome shotgun (WGS) entry which is preliminary data.</text>
</comment>
<dbReference type="RefSeq" id="WP_052243604.1">
    <property type="nucleotide sequence ID" value="NZ_JWJO01000072.1"/>
</dbReference>
<proteinExistence type="predicted"/>
<accession>A0A163YTF8</accession>
<reference evidence="1 2" key="1">
    <citation type="submission" date="2016-01" db="EMBL/GenBank/DDBJ databases">
        <title>Whole genome sequencing of Myroides marinus L41.</title>
        <authorList>
            <person name="Hong K.W."/>
        </authorList>
    </citation>
    <scope>NUCLEOTIDE SEQUENCE [LARGE SCALE GENOMIC DNA]</scope>
    <source>
        <strain evidence="1 2">L41</strain>
    </source>
</reference>
<evidence type="ECO:0000313" key="2">
    <source>
        <dbReference type="Proteomes" id="UP000076630"/>
    </source>
</evidence>